<reference evidence="3" key="1">
    <citation type="submission" date="2024-01" db="EMBL/GenBank/DDBJ databases">
        <title>GRCr8: a new rat reference genome assembly contstructed from accurate long reads and long range scaffolding.</title>
        <authorList>
            <person name="Doris P.A."/>
            <person name="Kalbfleisch T."/>
            <person name="Li K."/>
            <person name="Howe K."/>
            <person name="Wood J."/>
        </authorList>
    </citation>
    <scope>NUCLEOTIDE SEQUENCE [LARGE SCALE GENOMIC DNA]</scope>
    <source>
        <strain evidence="3">Brown Norway</strain>
    </source>
</reference>
<dbReference type="Proteomes" id="UP000002494">
    <property type="component" value="Chromosome 18"/>
</dbReference>
<accession>A0A8I5ZLZ5</accession>
<feature type="chain" id="PRO_5035263350" description="Kazal-like domain-containing protein" evidence="1">
    <location>
        <begin position="21"/>
        <end position="86"/>
    </location>
</feature>
<dbReference type="OrthoDB" id="328123at2759"/>
<dbReference type="CDD" id="cd00104">
    <property type="entry name" value="KAZAL_FS"/>
    <property type="match status" value="1"/>
</dbReference>
<dbReference type="OMA" id="PVCANDR"/>
<name>A0A8I5ZLZ5_RAT</name>
<dbReference type="FunCoup" id="A0A8I5ZLZ5">
    <property type="interactions" value="1"/>
</dbReference>
<dbReference type="GeneTree" id="ENSGT00940000164814"/>
<sequence>MSSMWIEFLFILTLVLPYFGFPEIVMSSPHNIKSKPNCTMFKNLECPRTLDPVCANDRITYANDSFCKMVLEKDLEYEYHGICQST</sequence>
<keyword evidence="1" id="KW-0732">Signal</keyword>
<dbReference type="Gene3D" id="3.30.60.30">
    <property type="match status" value="1"/>
</dbReference>
<organism evidence="3 4">
    <name type="scientific">Rattus norvegicus</name>
    <name type="common">Rat</name>
    <dbReference type="NCBI Taxonomy" id="10116"/>
    <lineage>
        <taxon>Eukaryota</taxon>
        <taxon>Metazoa</taxon>
        <taxon>Chordata</taxon>
        <taxon>Craniata</taxon>
        <taxon>Vertebrata</taxon>
        <taxon>Euteleostomi</taxon>
        <taxon>Mammalia</taxon>
        <taxon>Eutheria</taxon>
        <taxon>Euarchontoglires</taxon>
        <taxon>Glires</taxon>
        <taxon>Rodentia</taxon>
        <taxon>Myomorpha</taxon>
        <taxon>Muroidea</taxon>
        <taxon>Muridae</taxon>
        <taxon>Murinae</taxon>
        <taxon>Rattus</taxon>
    </lineage>
</organism>
<evidence type="ECO:0000256" key="1">
    <source>
        <dbReference type="SAM" id="SignalP"/>
    </source>
</evidence>
<dbReference type="AlphaFoldDB" id="A0A8I5ZLZ5"/>
<proteinExistence type="predicted"/>
<evidence type="ECO:0000313" key="5">
    <source>
        <dbReference type="RGD" id="150342322"/>
    </source>
</evidence>
<evidence type="ECO:0000259" key="2">
    <source>
        <dbReference type="PROSITE" id="PS51465"/>
    </source>
</evidence>
<evidence type="ECO:0000313" key="4">
    <source>
        <dbReference type="Proteomes" id="UP000002494"/>
    </source>
</evidence>
<feature type="signal peptide" evidence="1">
    <location>
        <begin position="1"/>
        <end position="20"/>
    </location>
</feature>
<dbReference type="PROSITE" id="PS51465">
    <property type="entry name" value="KAZAL_2"/>
    <property type="match status" value="1"/>
</dbReference>
<dbReference type="InterPro" id="IPR036058">
    <property type="entry name" value="Kazal_dom_sf"/>
</dbReference>
<dbReference type="SMART" id="SM00280">
    <property type="entry name" value="KAZAL"/>
    <property type="match status" value="1"/>
</dbReference>
<feature type="domain" description="Kazal-like" evidence="2">
    <location>
        <begin position="32"/>
        <end position="85"/>
    </location>
</feature>
<reference evidence="3" key="3">
    <citation type="submission" date="2025-09" db="UniProtKB">
        <authorList>
            <consortium name="Ensembl"/>
        </authorList>
    </citation>
    <scope>IDENTIFICATION</scope>
    <source>
        <strain evidence="3">Brown Norway</strain>
    </source>
</reference>
<dbReference type="RGD" id="150342322">
    <property type="gene designation" value="ENSRNOG00000063574"/>
</dbReference>
<dbReference type="Pfam" id="PF00050">
    <property type="entry name" value="Kazal_1"/>
    <property type="match status" value="1"/>
</dbReference>
<dbReference type="Ensembl" id="ENSRNOT00000099329.2">
    <property type="protein sequence ID" value="ENSRNOP00000078912.1"/>
    <property type="gene ID" value="ENSRNOG00000063574.2"/>
</dbReference>
<reference evidence="3" key="2">
    <citation type="submission" date="2025-08" db="UniProtKB">
        <authorList>
            <consortium name="Ensembl"/>
        </authorList>
    </citation>
    <scope>IDENTIFICATION</scope>
    <source>
        <strain evidence="3">Brown Norway</strain>
    </source>
</reference>
<dbReference type="InterPro" id="IPR002350">
    <property type="entry name" value="Kazal_dom"/>
</dbReference>
<dbReference type="AGR" id="RGD:150342322"/>
<gene>
    <name evidence="5" type="primary">ENSRNOG00000063574</name>
</gene>
<dbReference type="PANTHER" id="PTHR21312:SF30">
    <property type="entry name" value="SERINE PROTEASE INHIBITOR KAZAL-TYPE 11-RELATED"/>
    <property type="match status" value="1"/>
</dbReference>
<evidence type="ECO:0000313" key="3">
    <source>
        <dbReference type="Ensembl" id="ENSRNOP00000078912.1"/>
    </source>
</evidence>
<protein>
    <recommendedName>
        <fullName evidence="2">Kazal-like domain-containing protein</fullName>
    </recommendedName>
</protein>
<keyword evidence="4" id="KW-1185">Reference proteome</keyword>
<dbReference type="PANTHER" id="PTHR21312">
    <property type="entry name" value="SERINE PROTEASE INHIBITOR"/>
    <property type="match status" value="1"/>
</dbReference>
<dbReference type="SUPFAM" id="SSF100895">
    <property type="entry name" value="Kazal-type serine protease inhibitors"/>
    <property type="match status" value="1"/>
</dbReference>